<evidence type="ECO:0000256" key="2">
    <source>
        <dbReference type="SAM" id="SignalP"/>
    </source>
</evidence>
<dbReference type="Gene3D" id="1.10.1130.10">
    <property type="entry name" value="Flavocytochrome C3, Chain A"/>
    <property type="match status" value="1"/>
</dbReference>
<proteinExistence type="predicted"/>
<evidence type="ECO:0000313" key="4">
    <source>
        <dbReference type="EMBL" id="KWT79380.1"/>
    </source>
</evidence>
<feature type="domain" description="Cytochrome c-552/4" evidence="3">
    <location>
        <begin position="41"/>
        <end position="128"/>
    </location>
</feature>
<feature type="chain" id="PRO_5046739219" description="Cytochrome c-552/4 domain-containing protein" evidence="2">
    <location>
        <begin position="18"/>
        <end position="393"/>
    </location>
</feature>
<evidence type="ECO:0000259" key="3">
    <source>
        <dbReference type="Pfam" id="PF13435"/>
    </source>
</evidence>
<dbReference type="EMBL" id="LNQR01000107">
    <property type="protein sequence ID" value="KWT79380.1"/>
    <property type="molecule type" value="Genomic_DNA"/>
</dbReference>
<dbReference type="Proteomes" id="UP000060487">
    <property type="component" value="Unassembled WGS sequence"/>
</dbReference>
<sequence length="393" mass="43402">MKHIIVLMMVFMATAAATFPAILSAHDVPDGAAPYEKSKRCSACHPAIYRDWENSMHSKSSLHKDPAHKAMYEVFLSDMKKEGKEGSYHCASCHMPMAENIKKLMDGTDKPNENLWREDEGVGCAFCHRVETIVEGKGRNMFTINKDGAYVSSNPPEKAPHGVGANPLLASGEICMGCHSHLTNQSGVAICSMKEEGKGNCLDCHMEKKEGPPSIESNKNDHASHEMGGGHSLPMLRKALSVKASVNEAAGGKTVDIEITNKTAHTFPSTMPMRMAYVKVVAYDAQKKTIFRNYEKNPMEDKNAVFMKSFKGGGEVGVPAWKAEGVAVDTRLKSDETRTFSYTIQSDKIKTLTVEVIYRLFPSQAIAKYPALKETEDSVNDKQFAAFRKEFTY</sequence>
<accession>A0ABR5SCA6</accession>
<dbReference type="InterPro" id="IPR023155">
    <property type="entry name" value="Cyt_c-552/4"/>
</dbReference>
<comment type="caution">
    <text evidence="4">The sequence shown here is derived from an EMBL/GenBank/DDBJ whole genome shotgun (WGS) entry which is preliminary data.</text>
</comment>
<evidence type="ECO:0000256" key="1">
    <source>
        <dbReference type="SAM" id="MobiDB-lite"/>
    </source>
</evidence>
<evidence type="ECO:0000313" key="5">
    <source>
        <dbReference type="Proteomes" id="UP000060487"/>
    </source>
</evidence>
<dbReference type="RefSeq" id="WP_236861767.1">
    <property type="nucleotide sequence ID" value="NZ_LNQR01000107.1"/>
</dbReference>
<gene>
    <name evidence="4" type="ORF">ASN18_2754</name>
</gene>
<dbReference type="Pfam" id="PF13435">
    <property type="entry name" value="Cytochrome_C554"/>
    <property type="match status" value="1"/>
</dbReference>
<reference evidence="4 5" key="1">
    <citation type="submission" date="2015-11" db="EMBL/GenBank/DDBJ databases">
        <authorList>
            <person name="Lin W."/>
        </authorList>
    </citation>
    <scope>NUCLEOTIDE SEQUENCE [LARGE SCALE GENOMIC DNA]</scope>
    <source>
        <strain evidence="4 5">HCH-1</strain>
    </source>
</reference>
<name>A0ABR5SCA6_9BACT</name>
<dbReference type="SUPFAM" id="SSF48695">
    <property type="entry name" value="Multiheme cytochromes"/>
    <property type="match status" value="1"/>
</dbReference>
<dbReference type="InterPro" id="IPR036280">
    <property type="entry name" value="Multihaem_cyt_sf"/>
</dbReference>
<feature type="region of interest" description="Disordered" evidence="1">
    <location>
        <begin position="210"/>
        <end position="229"/>
    </location>
</feature>
<keyword evidence="2" id="KW-0732">Signal</keyword>
<organism evidence="4 5">
    <name type="scientific">Candidatus Magnetominusculus xianensis</name>
    <dbReference type="NCBI Taxonomy" id="1748249"/>
    <lineage>
        <taxon>Bacteria</taxon>
        <taxon>Pseudomonadati</taxon>
        <taxon>Nitrospirota</taxon>
        <taxon>Nitrospiria</taxon>
        <taxon>Nitrospirales</taxon>
        <taxon>Nitrospiraceae</taxon>
        <taxon>Candidatus Magnetominusculus</taxon>
    </lineage>
</organism>
<feature type="signal peptide" evidence="2">
    <location>
        <begin position="1"/>
        <end position="17"/>
    </location>
</feature>
<keyword evidence="5" id="KW-1185">Reference proteome</keyword>
<protein>
    <recommendedName>
        <fullName evidence="3">Cytochrome c-552/4 domain-containing protein</fullName>
    </recommendedName>
</protein>